<feature type="compositionally biased region" description="Acidic residues" evidence="7">
    <location>
        <begin position="319"/>
        <end position="332"/>
    </location>
</feature>
<evidence type="ECO:0000256" key="1">
    <source>
        <dbReference type="ARBA" id="ARBA00000213"/>
    </source>
</evidence>
<dbReference type="PANTHER" id="PTHR10290:SF3">
    <property type="entry name" value="DNA TOPOISOMERASE 1"/>
    <property type="match status" value="1"/>
</dbReference>
<sequence length="332" mass="37311">MRLRRSELSKPGLGRRRSGKGFTYLDSDGSPLRDPETVERIKGLVIPPAWKDVWISPDARGHIQAIGIDDAGRKQYLYHPAWREQQDRAKFDHALEVAERLPAVRDRLCSDLTSRGLTRERVLAAIVRLLDMGMFRVGGEESAAREEDPSFGLSTLRPSHLRAKGGCVLLEFTGKSGISHSATVGDGEVCAVLRDLKRRRRGEERLFAYWDPARRRWQEIRADAINEYLREISGEQMTAKDFRTWHGTVKAAEALAEAGPQPTKAKRKKAVARAAREVAELLGNTPTVARNSYIDPRVIEHYEEGRVVDVPSDAPREQAEEEVLDLLSDDAN</sequence>
<dbReference type="InterPro" id="IPR011010">
    <property type="entry name" value="DNA_brk_join_enz"/>
</dbReference>
<dbReference type="InterPro" id="IPR035447">
    <property type="entry name" value="DNA_topo_I_N_sf"/>
</dbReference>
<dbReference type="RefSeq" id="WP_196413065.1">
    <property type="nucleotide sequence ID" value="NZ_JADQTO010000003.1"/>
</dbReference>
<keyword evidence="11" id="KW-1185">Reference proteome</keyword>
<keyword evidence="5" id="KW-0238">DNA-binding</keyword>
<dbReference type="AlphaFoldDB" id="A0A931CAE9"/>
<evidence type="ECO:0000256" key="5">
    <source>
        <dbReference type="ARBA" id="ARBA00023125"/>
    </source>
</evidence>
<feature type="domain" description="DNA topoisomerase IB N-terminal" evidence="9">
    <location>
        <begin position="21"/>
        <end position="69"/>
    </location>
</feature>
<accession>A0A931CAE9</accession>
<feature type="domain" description="DNA topoisomerase I catalytic core eukaryotic-type" evidence="8">
    <location>
        <begin position="81"/>
        <end position="300"/>
    </location>
</feature>
<keyword evidence="4" id="KW-0799">Topoisomerase</keyword>
<organism evidence="10 11">
    <name type="scientific">Actinoplanes aureus</name>
    <dbReference type="NCBI Taxonomy" id="2792083"/>
    <lineage>
        <taxon>Bacteria</taxon>
        <taxon>Bacillati</taxon>
        <taxon>Actinomycetota</taxon>
        <taxon>Actinomycetes</taxon>
        <taxon>Micromonosporales</taxon>
        <taxon>Micromonosporaceae</taxon>
        <taxon>Actinoplanes</taxon>
    </lineage>
</organism>
<comment type="similarity">
    <text evidence="2">Belongs to the type IB topoisomerase family.</text>
</comment>
<evidence type="ECO:0000256" key="2">
    <source>
        <dbReference type="ARBA" id="ARBA00006645"/>
    </source>
</evidence>
<evidence type="ECO:0000256" key="7">
    <source>
        <dbReference type="SAM" id="MobiDB-lite"/>
    </source>
</evidence>
<dbReference type="Gene3D" id="3.90.15.10">
    <property type="entry name" value="Topoisomerase I, Chain A, domain 3"/>
    <property type="match status" value="1"/>
</dbReference>
<evidence type="ECO:0000313" key="10">
    <source>
        <dbReference type="EMBL" id="MBG0561265.1"/>
    </source>
</evidence>
<feature type="region of interest" description="Disordered" evidence="7">
    <location>
        <begin position="308"/>
        <end position="332"/>
    </location>
</feature>
<dbReference type="InterPro" id="IPR051062">
    <property type="entry name" value="Topoisomerase_IB"/>
</dbReference>
<reference evidence="10" key="1">
    <citation type="submission" date="2020-11" db="EMBL/GenBank/DDBJ databases">
        <title>Isolation and identification of active actinomycetes.</title>
        <authorList>
            <person name="Sun X."/>
        </authorList>
    </citation>
    <scope>NUCLEOTIDE SEQUENCE</scope>
    <source>
        <strain evidence="10">NEAU-A11</strain>
    </source>
</reference>
<gene>
    <name evidence="10" type="ORF">I4J89_07295</name>
</gene>
<dbReference type="PANTHER" id="PTHR10290">
    <property type="entry name" value="DNA TOPOISOMERASE I"/>
    <property type="match status" value="1"/>
</dbReference>
<evidence type="ECO:0000256" key="3">
    <source>
        <dbReference type="ARBA" id="ARBA00012891"/>
    </source>
</evidence>
<dbReference type="Pfam" id="PF21338">
    <property type="entry name" value="Top1B_N_bact"/>
    <property type="match status" value="1"/>
</dbReference>
<name>A0A931CAE9_9ACTN</name>
<dbReference type="SUPFAM" id="SSF55869">
    <property type="entry name" value="DNA topoisomerase I domain"/>
    <property type="match status" value="1"/>
</dbReference>
<dbReference type="EMBL" id="JADQTO010000003">
    <property type="protein sequence ID" value="MBG0561265.1"/>
    <property type="molecule type" value="Genomic_DNA"/>
</dbReference>
<dbReference type="GO" id="GO:0003917">
    <property type="term" value="F:DNA topoisomerase type I (single strand cut, ATP-independent) activity"/>
    <property type="evidence" value="ECO:0007669"/>
    <property type="project" value="UniProtKB-EC"/>
</dbReference>
<dbReference type="GO" id="GO:0006265">
    <property type="term" value="P:DNA topological change"/>
    <property type="evidence" value="ECO:0007669"/>
    <property type="project" value="InterPro"/>
</dbReference>
<feature type="region of interest" description="Disordered" evidence="7">
    <location>
        <begin position="1"/>
        <end position="31"/>
    </location>
</feature>
<protein>
    <recommendedName>
        <fullName evidence="3">DNA topoisomerase</fullName>
        <ecNumber evidence="3">5.6.2.1</ecNumber>
    </recommendedName>
</protein>
<dbReference type="Proteomes" id="UP000598146">
    <property type="component" value="Unassembled WGS sequence"/>
</dbReference>
<comment type="catalytic activity">
    <reaction evidence="1">
        <text>ATP-independent breakage of single-stranded DNA, followed by passage and rejoining.</text>
        <dbReference type="EC" id="5.6.2.1"/>
    </reaction>
</comment>
<dbReference type="Gene3D" id="3.30.66.10">
    <property type="entry name" value="DNA topoisomerase I domain"/>
    <property type="match status" value="1"/>
</dbReference>
<evidence type="ECO:0000256" key="6">
    <source>
        <dbReference type="ARBA" id="ARBA00023235"/>
    </source>
</evidence>
<dbReference type="Gene3D" id="1.10.132.120">
    <property type="match status" value="1"/>
</dbReference>
<comment type="caution">
    <text evidence="10">The sequence shown here is derived from an EMBL/GenBank/DDBJ whole genome shotgun (WGS) entry which is preliminary data.</text>
</comment>
<dbReference type="InterPro" id="IPR049331">
    <property type="entry name" value="Top1B_N_bact"/>
</dbReference>
<dbReference type="GO" id="GO:0007059">
    <property type="term" value="P:chromosome segregation"/>
    <property type="evidence" value="ECO:0007669"/>
    <property type="project" value="TreeGrafter"/>
</dbReference>
<keyword evidence="6" id="KW-0413">Isomerase</keyword>
<dbReference type="GO" id="GO:0003677">
    <property type="term" value="F:DNA binding"/>
    <property type="evidence" value="ECO:0007669"/>
    <property type="project" value="UniProtKB-KW"/>
</dbReference>
<evidence type="ECO:0000259" key="9">
    <source>
        <dbReference type="Pfam" id="PF21338"/>
    </source>
</evidence>
<dbReference type="PRINTS" id="PR00416">
    <property type="entry name" value="EUTPISMRASEI"/>
</dbReference>
<dbReference type="InterPro" id="IPR001631">
    <property type="entry name" value="TopoI"/>
</dbReference>
<dbReference type="InterPro" id="IPR014711">
    <property type="entry name" value="TopoI_cat_a-hlx-sub_euk"/>
</dbReference>
<evidence type="ECO:0000259" key="8">
    <source>
        <dbReference type="Pfam" id="PF01028"/>
    </source>
</evidence>
<dbReference type="GO" id="GO:0006260">
    <property type="term" value="P:DNA replication"/>
    <property type="evidence" value="ECO:0007669"/>
    <property type="project" value="TreeGrafter"/>
</dbReference>
<proteinExistence type="inferred from homology"/>
<dbReference type="EC" id="5.6.2.1" evidence="3"/>
<dbReference type="SUPFAM" id="SSF56349">
    <property type="entry name" value="DNA breaking-rejoining enzymes"/>
    <property type="match status" value="1"/>
</dbReference>
<dbReference type="Pfam" id="PF01028">
    <property type="entry name" value="Topoisom_I"/>
    <property type="match status" value="1"/>
</dbReference>
<dbReference type="PROSITE" id="PS52038">
    <property type="entry name" value="TOPO_IB_2"/>
    <property type="match status" value="1"/>
</dbReference>
<evidence type="ECO:0000256" key="4">
    <source>
        <dbReference type="ARBA" id="ARBA00023029"/>
    </source>
</evidence>
<evidence type="ECO:0000313" key="11">
    <source>
        <dbReference type="Proteomes" id="UP000598146"/>
    </source>
</evidence>
<dbReference type="InterPro" id="IPR013500">
    <property type="entry name" value="TopoI_cat_euk"/>
</dbReference>